<dbReference type="InterPro" id="IPR035976">
    <property type="entry name" value="Sushi/SCR/CCP_sf"/>
</dbReference>
<evidence type="ECO:0000256" key="10">
    <source>
        <dbReference type="ARBA" id="ARBA00061342"/>
    </source>
</evidence>
<dbReference type="AlphaFoldDB" id="A0A444U478"/>
<dbReference type="Pfam" id="PF00560">
    <property type="entry name" value="LRR_1"/>
    <property type="match status" value="1"/>
</dbReference>
<organism evidence="17 18">
    <name type="scientific">Acipenser ruthenus</name>
    <name type="common">Sterlet sturgeon</name>
    <dbReference type="NCBI Taxonomy" id="7906"/>
    <lineage>
        <taxon>Eukaryota</taxon>
        <taxon>Metazoa</taxon>
        <taxon>Chordata</taxon>
        <taxon>Craniata</taxon>
        <taxon>Vertebrata</taxon>
        <taxon>Euteleostomi</taxon>
        <taxon>Actinopterygii</taxon>
        <taxon>Chondrostei</taxon>
        <taxon>Acipenseriformes</taxon>
        <taxon>Acipenseridae</taxon>
        <taxon>Acipenser</taxon>
    </lineage>
</organism>
<evidence type="ECO:0000256" key="12">
    <source>
        <dbReference type="PROSITE-ProRule" id="PRU00302"/>
    </source>
</evidence>
<evidence type="ECO:0000256" key="5">
    <source>
        <dbReference type="ARBA" id="ARBA00022729"/>
    </source>
</evidence>
<gene>
    <name evidence="17" type="ORF">EOD39_8212</name>
</gene>
<keyword evidence="15" id="KW-0812">Transmembrane</keyword>
<keyword evidence="12" id="KW-0768">Sushi</keyword>
<evidence type="ECO:0000256" key="9">
    <source>
        <dbReference type="ARBA" id="ARBA00023157"/>
    </source>
</evidence>
<keyword evidence="15" id="KW-1133">Transmembrane helix</keyword>
<dbReference type="PROSITE" id="PS51450">
    <property type="entry name" value="LRR"/>
    <property type="match status" value="1"/>
</dbReference>
<comment type="caution">
    <text evidence="12">Lacks conserved residue(s) required for the propagation of feature annotation.</text>
</comment>
<evidence type="ECO:0000256" key="13">
    <source>
        <dbReference type="SAM" id="Coils"/>
    </source>
</evidence>
<feature type="domain" description="Sushi" evidence="16">
    <location>
        <begin position="1031"/>
        <end position="1085"/>
    </location>
</feature>
<keyword evidence="4 11" id="KW-0479">Metal-binding</keyword>
<dbReference type="PANTHER" id="PTHR11475:SF63">
    <property type="entry name" value="EOSINOPHIL PEROXIDASE"/>
    <property type="match status" value="1"/>
</dbReference>
<evidence type="ECO:0000313" key="18">
    <source>
        <dbReference type="Proteomes" id="UP000289886"/>
    </source>
</evidence>
<evidence type="ECO:0000313" key="17">
    <source>
        <dbReference type="EMBL" id="RXM30026.1"/>
    </source>
</evidence>
<evidence type="ECO:0000259" key="16">
    <source>
        <dbReference type="PROSITE" id="PS50923"/>
    </source>
</evidence>
<dbReference type="SMART" id="SM00369">
    <property type="entry name" value="LRR_TYP"/>
    <property type="match status" value="6"/>
</dbReference>
<keyword evidence="9" id="KW-1015">Disulfide bond</keyword>
<dbReference type="SUPFAM" id="SSF57535">
    <property type="entry name" value="Complement control module/SCR domain"/>
    <property type="match status" value="1"/>
</dbReference>
<evidence type="ECO:0000256" key="7">
    <source>
        <dbReference type="ARBA" id="ARBA00023002"/>
    </source>
</evidence>
<dbReference type="PANTHER" id="PTHR11475">
    <property type="entry name" value="OXIDASE/PEROXIDASE"/>
    <property type="match status" value="1"/>
</dbReference>
<keyword evidence="18" id="KW-1185">Reference proteome</keyword>
<evidence type="ECO:0000256" key="6">
    <source>
        <dbReference type="ARBA" id="ARBA00022737"/>
    </source>
</evidence>
<feature type="compositionally biased region" description="Gly residues" evidence="14">
    <location>
        <begin position="1132"/>
        <end position="1151"/>
    </location>
</feature>
<evidence type="ECO:0000256" key="14">
    <source>
        <dbReference type="SAM" id="MobiDB-lite"/>
    </source>
</evidence>
<dbReference type="SMART" id="SM00032">
    <property type="entry name" value="CCP"/>
    <property type="match status" value="1"/>
</dbReference>
<keyword evidence="5" id="KW-0732">Signal</keyword>
<dbReference type="Pfam" id="PF00084">
    <property type="entry name" value="Sushi"/>
    <property type="match status" value="1"/>
</dbReference>
<evidence type="ECO:0000256" key="8">
    <source>
        <dbReference type="ARBA" id="ARBA00023004"/>
    </source>
</evidence>
<evidence type="ECO:0000256" key="4">
    <source>
        <dbReference type="ARBA" id="ARBA00022723"/>
    </source>
</evidence>
<keyword evidence="8 11" id="KW-0408">Iron</keyword>
<dbReference type="CDD" id="cd00033">
    <property type="entry name" value="CCP"/>
    <property type="match status" value="1"/>
</dbReference>
<keyword evidence="15" id="KW-0472">Membrane</keyword>
<dbReference type="SUPFAM" id="SSF52058">
    <property type="entry name" value="L domain-like"/>
    <property type="match status" value="1"/>
</dbReference>
<dbReference type="InterPro" id="IPR010255">
    <property type="entry name" value="Haem_peroxidase_sf"/>
</dbReference>
<evidence type="ECO:0000256" key="1">
    <source>
        <dbReference type="ARBA" id="ARBA00001970"/>
    </source>
</evidence>
<feature type="coiled-coil region" evidence="13">
    <location>
        <begin position="255"/>
        <end position="282"/>
    </location>
</feature>
<dbReference type="InterPro" id="IPR032675">
    <property type="entry name" value="LRR_dom_sf"/>
</dbReference>
<feature type="transmembrane region" description="Helical" evidence="15">
    <location>
        <begin position="1093"/>
        <end position="1116"/>
    </location>
</feature>
<dbReference type="SMART" id="SM00364">
    <property type="entry name" value="LRR_BAC"/>
    <property type="match status" value="4"/>
</dbReference>
<dbReference type="Gene3D" id="1.10.640.10">
    <property type="entry name" value="Haem peroxidase domain superfamily, animal type"/>
    <property type="match status" value="1"/>
</dbReference>
<dbReference type="PRINTS" id="PR00457">
    <property type="entry name" value="ANPEROXIDASE"/>
</dbReference>
<dbReference type="InterPro" id="IPR001611">
    <property type="entry name" value="Leu-rich_rpt"/>
</dbReference>
<dbReference type="PROSITE" id="PS50292">
    <property type="entry name" value="PEROXIDASE_3"/>
    <property type="match status" value="1"/>
</dbReference>
<comment type="similarity">
    <text evidence="10">Belongs to the peroxidase family. XPO subfamily.</text>
</comment>
<evidence type="ECO:0000256" key="2">
    <source>
        <dbReference type="ARBA" id="ARBA00022614"/>
    </source>
</evidence>
<accession>A0A444U478</accession>
<dbReference type="InterPro" id="IPR003591">
    <property type="entry name" value="Leu-rich_rpt_typical-subtyp"/>
</dbReference>
<reference evidence="17 18" key="1">
    <citation type="submission" date="2019-01" db="EMBL/GenBank/DDBJ databases">
        <title>Draft Genome and Complete Hox-Cluster Characterization of the Sterlet Sturgeon (Acipenser ruthenus).</title>
        <authorList>
            <person name="Wei Q."/>
        </authorList>
    </citation>
    <scope>NUCLEOTIDE SEQUENCE [LARGE SCALE GENOMIC DNA]</scope>
    <source>
        <strain evidence="17">WHYD16114868_AA</strain>
        <tissue evidence="17">Blood</tissue>
    </source>
</reference>
<comment type="caution">
    <text evidence="17">The sequence shown here is derived from an EMBL/GenBank/DDBJ whole genome shotgun (WGS) entry which is preliminary data.</text>
</comment>
<keyword evidence="13" id="KW-0175">Coiled coil</keyword>
<dbReference type="InterPro" id="IPR000436">
    <property type="entry name" value="Sushi_SCR_CCP_dom"/>
</dbReference>
<feature type="compositionally biased region" description="Acidic residues" evidence="14">
    <location>
        <begin position="13"/>
        <end position="27"/>
    </location>
</feature>
<dbReference type="Pfam" id="PF03098">
    <property type="entry name" value="An_peroxidase"/>
    <property type="match status" value="1"/>
</dbReference>
<dbReference type="Proteomes" id="UP000289886">
    <property type="component" value="Unassembled WGS sequence"/>
</dbReference>
<evidence type="ECO:0000256" key="11">
    <source>
        <dbReference type="PIRSR" id="PIRSR619791-2"/>
    </source>
</evidence>
<dbReference type="InterPro" id="IPR037120">
    <property type="entry name" value="Haem_peroxidase_sf_animal"/>
</dbReference>
<keyword evidence="3 11" id="KW-0349">Heme</keyword>
<dbReference type="GO" id="GO:0004601">
    <property type="term" value="F:peroxidase activity"/>
    <property type="evidence" value="ECO:0007669"/>
    <property type="project" value="UniProtKB-KW"/>
</dbReference>
<keyword evidence="7" id="KW-0560">Oxidoreductase</keyword>
<dbReference type="FunFam" id="1.10.640.10:FF:000001">
    <property type="entry name" value="Peroxidasin homolog"/>
    <property type="match status" value="1"/>
</dbReference>
<keyword evidence="6" id="KW-0677">Repeat</keyword>
<dbReference type="Gene3D" id="3.80.10.10">
    <property type="entry name" value="Ribonuclease Inhibitor"/>
    <property type="match status" value="1"/>
</dbReference>
<comment type="cofactor">
    <cofactor evidence="1">
        <name>heme b</name>
        <dbReference type="ChEBI" id="CHEBI:60344"/>
    </cofactor>
</comment>
<keyword evidence="17" id="KW-0575">Peroxidase</keyword>
<sequence>MGNSGGKGKGGEEQEQEEWEREEEELPYEVEEQLASGDDTLDLCFRKLRRLPRRVCGCPHLEKLYASNNRLRGLPEGFSELERLRVLALDFNKMFNVPPPVCRLENITRLYLGSNRLTTLPPEFSNLLNLRCLWMENNFFRRFPRQLLDLPVLKSLQLGDNRLRSLPGCLAGMASLRGLWLYGNRFEELPRVLLHMELLEILDVDRNKISRFPDLTRLAGLKLFSYDHNPGKAVPKAQDSVVLVGDGAEEMRQARGEVAEAVTAARAQKEALEAEAVEAAARGARRVLLAMLALTPPPTPLVHCATHTEAAPKSGTVFVSEALRRAEERVNTAYTRSRERTKAALDEGSLSPSDLLTLFKQPAPETRSAVRAAELLDNTVEIIRQMVYTQEMELKNITELLTPQDLQALAEATGCSTQTRPPHCGLSCLDSKYRSITGACNNRKFPLWGASNTPYARWLPAEYDDGFSLPRGWNSEKLHHGFTLPPVRRVSHEVLYTRNENISLDESYSHMLVEWGQWIDHDLDLTPQSASTAAFHSGVDCSRSCTQRSPCFPIQIPEDDPRSCGEVECMPFFRSAPACVGGGEGQLGLVGLLSGRLGPREQLNSISSFVDASVVYGSSAPLAMALRNQSSQRGLLAVNQHASDQGLAYLPYLQSGHQDPCSRPRNDSADEPASNTTSCFKAGDSRANEHLGMQALHTLFLREHNRLALELGKLNPHWSGETIYQETRKLLGAVHQVLTWRDYLPRILGPDSSPRLLPPYAGYRPLADPRIANVFATAAFRFAHVTIQPQLFRLDQNYSQSPAHPSIQLHQSFFSSWRLVHEGGVDPLIRGLVLNPAKLQTQTQMMPEELTERLFQAQGALSLDLASLNLQRGRDHGLPGYNAWRRLCGLSAPRDVSELGSVLSSPSLAEKLSALYGTPENIDVWIGAISEPLLGGARVGALLACLLGRQFKALRDGDRFWWEREGMFSAAQRSELRRVSLSRIICDNTRIQRLPRDVFNRNQYPQDFVSCDSAAIPRLHLSAWREETDDPQCGALPRVDHSFSVRCRHSVFFECHPGYRLEGPASMTCDPERGEWSQPTPICQDTGSGPPRVTYIITAVIVVIGSAALISLLVTCHRRFSEKRRRPLIGGQCKGGCPGPEGGPDSTGGLH</sequence>
<evidence type="ECO:0000256" key="3">
    <source>
        <dbReference type="ARBA" id="ARBA00022617"/>
    </source>
</evidence>
<dbReference type="SUPFAM" id="SSF48113">
    <property type="entry name" value="Heme-dependent peroxidases"/>
    <property type="match status" value="1"/>
</dbReference>
<dbReference type="GO" id="GO:0006979">
    <property type="term" value="P:response to oxidative stress"/>
    <property type="evidence" value="ECO:0007669"/>
    <property type="project" value="InterPro"/>
</dbReference>
<feature type="region of interest" description="Disordered" evidence="14">
    <location>
        <begin position="658"/>
        <end position="678"/>
    </location>
</feature>
<feature type="binding site" description="axial binding residue" evidence="11">
    <location>
        <position position="784"/>
    </location>
    <ligand>
        <name>heme b</name>
        <dbReference type="ChEBI" id="CHEBI:60344"/>
    </ligand>
    <ligandPart>
        <name>Fe</name>
        <dbReference type="ChEBI" id="CHEBI:18248"/>
    </ligandPart>
</feature>
<dbReference type="GO" id="GO:0046872">
    <property type="term" value="F:metal ion binding"/>
    <property type="evidence" value="ECO:0007669"/>
    <property type="project" value="UniProtKB-KW"/>
</dbReference>
<dbReference type="InterPro" id="IPR019791">
    <property type="entry name" value="Haem_peroxidase_animal"/>
</dbReference>
<dbReference type="Gene3D" id="2.10.70.10">
    <property type="entry name" value="Complement Module, domain 1"/>
    <property type="match status" value="1"/>
</dbReference>
<dbReference type="GO" id="GO:0005615">
    <property type="term" value="C:extracellular space"/>
    <property type="evidence" value="ECO:0007669"/>
    <property type="project" value="TreeGrafter"/>
</dbReference>
<evidence type="ECO:0000256" key="15">
    <source>
        <dbReference type="SAM" id="Phobius"/>
    </source>
</evidence>
<name>A0A444U478_ACIRT</name>
<feature type="region of interest" description="Disordered" evidence="14">
    <location>
        <begin position="1131"/>
        <end position="1151"/>
    </location>
</feature>
<keyword evidence="2" id="KW-0433">Leucine-rich repeat</keyword>
<protein>
    <submittedName>
        <fullName evidence="17">Eosinophil peroxidase</fullName>
    </submittedName>
</protein>
<dbReference type="EMBL" id="SCEB01215347">
    <property type="protein sequence ID" value="RXM30026.1"/>
    <property type="molecule type" value="Genomic_DNA"/>
</dbReference>
<dbReference type="PROSITE" id="PS50923">
    <property type="entry name" value="SUSHI"/>
    <property type="match status" value="1"/>
</dbReference>
<dbReference type="GO" id="GO:0020037">
    <property type="term" value="F:heme binding"/>
    <property type="evidence" value="ECO:0007669"/>
    <property type="project" value="InterPro"/>
</dbReference>
<feature type="region of interest" description="Disordered" evidence="14">
    <location>
        <begin position="1"/>
        <end position="27"/>
    </location>
</feature>
<proteinExistence type="inferred from homology"/>